<evidence type="ECO:0000256" key="6">
    <source>
        <dbReference type="ARBA" id="ARBA00022842"/>
    </source>
</evidence>
<organism evidence="14 15">
    <name type="scientific">Bacteroides uniformis</name>
    <dbReference type="NCBI Taxonomy" id="820"/>
    <lineage>
        <taxon>Bacteria</taxon>
        <taxon>Pseudomonadati</taxon>
        <taxon>Bacteroidota</taxon>
        <taxon>Bacteroidia</taxon>
        <taxon>Bacteroidales</taxon>
        <taxon>Bacteroidaceae</taxon>
        <taxon>Bacteroides</taxon>
    </lineage>
</organism>
<feature type="domain" description="HNH Cas9-type" evidence="13">
    <location>
        <begin position="779"/>
        <end position="959"/>
    </location>
</feature>
<gene>
    <name evidence="12" type="primary">cas9</name>
    <name evidence="14" type="ORF">GAP55_10075</name>
</gene>
<proteinExistence type="inferred from homology"/>
<evidence type="ECO:0000256" key="4">
    <source>
        <dbReference type="ARBA" id="ARBA00022759"/>
    </source>
</evidence>
<evidence type="ECO:0000256" key="8">
    <source>
        <dbReference type="ARBA" id="ARBA00023118"/>
    </source>
</evidence>
<dbReference type="GO" id="GO:0046872">
    <property type="term" value="F:metal ion binding"/>
    <property type="evidence" value="ECO:0007669"/>
    <property type="project" value="UniProtKB-UniRule"/>
</dbReference>
<feature type="binding site" evidence="12">
    <location>
        <position position="741"/>
    </location>
    <ligand>
        <name>Mg(2+)</name>
        <dbReference type="ChEBI" id="CHEBI:18420"/>
        <label>2</label>
    </ligand>
</feature>
<evidence type="ECO:0000256" key="10">
    <source>
        <dbReference type="ARBA" id="ARBA00023211"/>
    </source>
</evidence>
<name>A0A7J5HN35_BACUN</name>
<feature type="binding site" evidence="12">
    <location>
        <position position="737"/>
    </location>
    <ligand>
        <name>Mg(2+)</name>
        <dbReference type="ChEBI" id="CHEBI:18420"/>
        <label>1</label>
    </ligand>
</feature>
<evidence type="ECO:0000256" key="12">
    <source>
        <dbReference type="HAMAP-Rule" id="MF_01480"/>
    </source>
</evidence>
<evidence type="ECO:0000313" key="15">
    <source>
        <dbReference type="Proteomes" id="UP000466952"/>
    </source>
</evidence>
<dbReference type="RefSeq" id="WP_172727209.1">
    <property type="nucleotide sequence ID" value="NZ_WCTR01000006.1"/>
</dbReference>
<keyword evidence="3 12" id="KW-0479">Metal-binding</keyword>
<reference evidence="14 15" key="1">
    <citation type="journal article" date="2019" name="Nat. Med.">
        <title>A library of human gut bacterial isolates paired with longitudinal multiomics data enables mechanistic microbiome research.</title>
        <authorList>
            <person name="Poyet M."/>
            <person name="Groussin M."/>
            <person name="Gibbons S.M."/>
            <person name="Avila-Pacheco J."/>
            <person name="Jiang X."/>
            <person name="Kearney S.M."/>
            <person name="Perrotta A.R."/>
            <person name="Berdy B."/>
            <person name="Zhao S."/>
            <person name="Lieberman T.D."/>
            <person name="Swanson P.K."/>
            <person name="Smith M."/>
            <person name="Roesemann S."/>
            <person name="Alexander J.E."/>
            <person name="Rich S.A."/>
            <person name="Livny J."/>
            <person name="Vlamakis H."/>
            <person name="Clish C."/>
            <person name="Bullock K."/>
            <person name="Deik A."/>
            <person name="Scott J."/>
            <person name="Pierce K.A."/>
            <person name="Xavier R.J."/>
            <person name="Alm E.J."/>
        </authorList>
    </citation>
    <scope>NUCLEOTIDE SEQUENCE [LARGE SCALE GENOMIC DNA]</scope>
    <source>
        <strain evidence="14 15">BIOML-A11</strain>
    </source>
</reference>
<feature type="binding site" evidence="12">
    <location>
        <position position="1070"/>
    </location>
    <ligand>
        <name>Mg(2+)</name>
        <dbReference type="ChEBI" id="CHEBI:18420"/>
        <label>2</label>
    </ligand>
</feature>
<dbReference type="Gene3D" id="3.30.420.10">
    <property type="entry name" value="Ribonuclease H-like superfamily/Ribonuclease H"/>
    <property type="match status" value="3"/>
</dbReference>
<evidence type="ECO:0000256" key="3">
    <source>
        <dbReference type="ARBA" id="ARBA00022723"/>
    </source>
</evidence>
<dbReference type="Pfam" id="PF18541">
    <property type="entry name" value="RuvC_III"/>
    <property type="match status" value="1"/>
</dbReference>
<comment type="similarity">
    <text evidence="12">Belongs to the CRISPR-associated Cas9 family.</text>
</comment>
<evidence type="ECO:0000256" key="1">
    <source>
        <dbReference type="ARBA" id="ARBA00001946"/>
    </source>
</evidence>
<evidence type="ECO:0000256" key="5">
    <source>
        <dbReference type="ARBA" id="ARBA00022801"/>
    </source>
</evidence>
<keyword evidence="6 12" id="KW-0460">Magnesium</keyword>
<dbReference type="GO" id="GO:0004519">
    <property type="term" value="F:endonuclease activity"/>
    <property type="evidence" value="ECO:0007669"/>
    <property type="project" value="UniProtKB-UniRule"/>
</dbReference>
<evidence type="ECO:0000256" key="9">
    <source>
        <dbReference type="ARBA" id="ARBA00023125"/>
    </source>
</evidence>
<keyword evidence="7 12" id="KW-0694">RNA-binding</keyword>
<evidence type="ECO:0000256" key="11">
    <source>
        <dbReference type="ARBA" id="ARBA00046380"/>
    </source>
</evidence>
<accession>A0A7J5HN35</accession>
<comment type="cofactor">
    <cofactor evidence="1 12">
        <name>Mg(2+)</name>
        <dbReference type="ChEBI" id="CHEBI:18420"/>
    </cofactor>
</comment>
<dbReference type="InterPro" id="IPR041383">
    <property type="entry name" value="RuvC_III"/>
</dbReference>
<dbReference type="GO" id="GO:0051607">
    <property type="term" value="P:defense response to virus"/>
    <property type="evidence" value="ECO:0007669"/>
    <property type="project" value="UniProtKB-UniRule"/>
</dbReference>
<dbReference type="GO" id="GO:0003723">
    <property type="term" value="F:RNA binding"/>
    <property type="evidence" value="ECO:0007669"/>
    <property type="project" value="UniProtKB-UniRule"/>
</dbReference>
<dbReference type="GO" id="GO:0043571">
    <property type="term" value="P:maintenance of CRISPR repeat elements"/>
    <property type="evidence" value="ECO:0007669"/>
    <property type="project" value="UniProtKB-UniRule"/>
</dbReference>
<feature type="binding site" evidence="12">
    <location>
        <position position="8"/>
    </location>
    <ligand>
        <name>Mg(2+)</name>
        <dbReference type="ChEBI" id="CHEBI:18420"/>
        <label>1</label>
    </ligand>
</feature>
<dbReference type="InterPro" id="IPR003615">
    <property type="entry name" value="HNH_nuc"/>
</dbReference>
<comment type="caution">
    <text evidence="14">The sequence shown here is derived from an EMBL/GenBank/DDBJ whole genome shotgun (WGS) entry which is preliminary data.</text>
</comment>
<dbReference type="Proteomes" id="UP000466952">
    <property type="component" value="Unassembled WGS sequence"/>
</dbReference>
<dbReference type="GO" id="GO:0003677">
    <property type="term" value="F:DNA binding"/>
    <property type="evidence" value="ECO:0007669"/>
    <property type="project" value="UniProtKB-UniRule"/>
</dbReference>
<comment type="function">
    <text evidence="12">CRISPR (clustered regularly interspaced short palindromic repeat) is an adaptive immune system that provides protection against mobile genetic elements (viruses, transposable elements and conjugative plasmids). CRISPR clusters contain spacers, sequences complementary to antecedent mobile elements, and target invading nucleic acids. CRISPR clusters are transcribed and processed into CRISPR RNA (crRNA). In type II CRISPR systems correct processing of pre-crRNA requires a trans-encoded small RNA (tracrRNA), endogenous ribonuclease 3 (rnc) and this protein. The tracrRNA serves as a guide for ribonuclease 3-aided processing of pre-crRNA. Subsequently Cas9/crRNA/tracrRNA endonucleolytically cleaves linear or circular dsDNA target complementary to the spacer; Cas9 is inactive in the absence of the 2 guide RNAs (gRNA). Cas9 recognizes the protospacer adjacent motif (PAM) in the CRISPR repeat sequences to help distinguish self versus nonself, as targets within the bacterial CRISPR locus do not have PAMs. PAM recognition is also required for catalytic activity.</text>
</comment>
<dbReference type="Pfam" id="PF13395">
    <property type="entry name" value="HNH_4"/>
    <property type="match status" value="1"/>
</dbReference>
<evidence type="ECO:0000256" key="2">
    <source>
        <dbReference type="ARBA" id="ARBA00022722"/>
    </source>
</evidence>
<dbReference type="EC" id="3.1.-.-" evidence="12"/>
<feature type="binding site" evidence="12">
    <location>
        <position position="8"/>
    </location>
    <ligand>
        <name>Mg(2+)</name>
        <dbReference type="ChEBI" id="CHEBI:18420"/>
        <label>2</label>
    </ligand>
</feature>
<keyword evidence="10" id="KW-0464">Manganese</keyword>
<dbReference type="InterPro" id="IPR036397">
    <property type="entry name" value="RNaseH_sf"/>
</dbReference>
<dbReference type="InterPro" id="IPR033114">
    <property type="entry name" value="HNH_CAS9"/>
</dbReference>
<keyword evidence="2 12" id="KW-0540">Nuclease</keyword>
<keyword evidence="5 12" id="KW-0378">Hydrolase</keyword>
<feature type="binding site" evidence="12">
    <location>
        <position position="741"/>
    </location>
    <ligand>
        <name>Mg(2+)</name>
        <dbReference type="ChEBI" id="CHEBI:18420"/>
        <label>1</label>
    </ligand>
</feature>
<dbReference type="PROSITE" id="PS51749">
    <property type="entry name" value="HNH_CAS9"/>
    <property type="match status" value="1"/>
</dbReference>
<protein>
    <recommendedName>
        <fullName evidence="12">CRISPR-associated endonuclease Cas9</fullName>
        <ecNumber evidence="12">3.1.-.-</ecNumber>
    </recommendedName>
</protein>
<sequence>MRTILGLDLGTNSIGWAVINSVIKEQTERIWIEMAGSRIIPMDAAILGDFDKGNSISQTAERTRFRGVRRLRERQLLRRERLHKVLKILGFLPEHYLKGIDFEKHTGKFLSGSEPKLPWVKDRWGKYSFLFQTAFNEMLADFAKHQPSLVFDGKKIPYDWTVYYLRKKALTEMISKEELAWILLNFNQKRGYYQLRGEEEEDNAGKSVEFYALKVLSVEATDEKKGRDIWYNVHLENGWVYRRSSNVPLDWEGRVKEFIVTTDLNPDGTPKLDKYGEVKRSFRAPKEDDWMLIKKRTEADITGTHKTIGSYIYDALLQEPQQKIIGKLVKTVERKFYKEELNFILQKQCAFHAELQDRDLYMRCIEALYPGNEVQRRNIANRDFIYLLIDDVLFYQRPLKTKKSLIANCPYEENEYVNRKTGEIKTAPLKCIAKSHPLFQEFRLWYFLSNIRVYQKEREVNGTLHLDVDVTTEFLKTEDDYVALFDWLNSRKEIDQKAFLRYPAFGLKKEINNYRWNYVEDKFYPCNETRHAILSRLEKAGIGIDFLSDEKETALWHILYSVSDKQEIEKALATFAVKNGLNESFVEVFKKFPPFKSEYGAYSAKAIKKLLPLMRCGKYWDMSLIDGTTKERIERIIAGECDESIGAKVREKAMNLSDISCFKRLPLWLACYVVYNRHSEDKEITKWETPADIDAYLAAFKQHSLRNPIVEQVITETLRVVRDIWKQVGKIDEIRIELGREMKNPADKRKRMTTQILENENANLRIKALLAEFVNPEYGVENVRPYSPSQQEILRIYEDAVLKGEEQIPEDIDVILKKFNTSKLPTKSEFLRYKLWLEQKYRSPYTGELIPLAKLFTAAYEIEHVIPQSRYFDDSFSNKVSNKVICESAVNKLKDNQLGYEFIKNHHGQKVEVGFGKTVEIFSVDSYERFVKEQYAKSGIKMKKLLMDDIPEQFIERQLNDSRYISKVVKGLLSNIVREKNDSGEYEPEAVSKNILVCTGSVTDRLKKDWGMNDVWNSIVSPRFERLNALTETQCFGHWENKDGKKVFQTAVPLEYQKGFSKKRIDHRHHAMDAIVIACATRNHVNYLNNESASRNAKISRYDLQRLLCDKSRGDGNGNYRWIIKKPWTTFTQDAREALSGIIVSLKQNLRIINKTTNIYQHFDANGTRVYEKQKIGDSWAIRKPMHKDTVFGAVNLRKVKVVRLSVALDTPSMIVNKRVKNKVLELLSYKYDKKKIEKYFKENAFLWKELDIAKVAVYYFTENTTEPLVAVRKSLDSTFNEKKIASVTDTGIQKILLNHLKSKEGKAELAFSAEGIEEMNRNLLQLNDGKGHQPIYKVRVYEPRGNKFKVGVLGNKGAKWVEAAKGTNLFFAIYITEDGNRTYETIPLNWVIEREKQGLVPVPDRNEKGDKLLFWLSPNDLVYLPTEEERDFGRINEPIDRGRIYKMVSSSGNQCFFIPQSISNAIISTKELGSNNKAEKSWDGEMIKNICIPVKVDRLGRIIEVKYRVNE</sequence>
<evidence type="ECO:0000259" key="13">
    <source>
        <dbReference type="PROSITE" id="PS51749"/>
    </source>
</evidence>
<keyword evidence="9 12" id="KW-0238">DNA-binding</keyword>
<evidence type="ECO:0000256" key="7">
    <source>
        <dbReference type="ARBA" id="ARBA00022884"/>
    </source>
</evidence>
<comment type="domain">
    <text evidence="12">Has 2 endonuclease domains. The discontinuous RuvC-like domain cleaves the target DNA noncomplementary to crRNA while the HNH nuclease domain cleaves the target DNA complementary to crRNA.</text>
</comment>
<keyword evidence="8 12" id="KW-0051">Antiviral defense</keyword>
<comment type="subunit">
    <text evidence="11 12">Monomer. Binds crRNA and tracrRNA.</text>
</comment>
<feature type="active site" description="For RuvC-like nuclease domain" evidence="12">
    <location>
        <position position="8"/>
    </location>
</feature>
<dbReference type="NCBIfam" id="TIGR01865">
    <property type="entry name" value="cas_Csn1"/>
    <property type="match status" value="1"/>
</dbReference>
<dbReference type="EMBL" id="WCTR01000006">
    <property type="protein sequence ID" value="KAB4212965.1"/>
    <property type="molecule type" value="Genomic_DNA"/>
</dbReference>
<dbReference type="HAMAP" id="MF_01480">
    <property type="entry name" value="Cas9"/>
    <property type="match status" value="1"/>
</dbReference>
<dbReference type="GO" id="GO:0016787">
    <property type="term" value="F:hydrolase activity"/>
    <property type="evidence" value="ECO:0007669"/>
    <property type="project" value="UniProtKB-KW"/>
</dbReference>
<evidence type="ECO:0000313" key="14">
    <source>
        <dbReference type="EMBL" id="KAB4212965.1"/>
    </source>
</evidence>
<keyword evidence="4 12" id="KW-0255">Endonuclease</keyword>
<feature type="active site" description="Proton acceptor for HNH nuclease domain" evidence="12">
    <location>
        <position position="864"/>
    </location>
</feature>
<dbReference type="InterPro" id="IPR028629">
    <property type="entry name" value="Cas9"/>
</dbReference>